<protein>
    <submittedName>
        <fullName evidence="1">Uncharacterized protein</fullName>
    </submittedName>
</protein>
<proteinExistence type="predicted"/>
<reference evidence="1 2" key="1">
    <citation type="journal article" date="2016" name="PLoS ONE">
        <title>A First Insight into the Genome of the Filter-Feeder Mussel Mytilus galloprovincialis.</title>
        <authorList>
            <person name="Murgarella M."/>
            <person name="Puiu D."/>
            <person name="Novoa B."/>
            <person name="Figueras A."/>
            <person name="Posada D."/>
            <person name="Canchaya C."/>
        </authorList>
    </citation>
    <scope>NUCLEOTIDE SEQUENCE [LARGE SCALE GENOMIC DNA]</scope>
    <source>
        <tissue evidence="1">Muscle</tissue>
    </source>
</reference>
<dbReference type="EMBL" id="KV601521">
    <property type="protein sequence ID" value="OPL20722.1"/>
    <property type="molecule type" value="Genomic_DNA"/>
</dbReference>
<dbReference type="Proteomes" id="UP000266721">
    <property type="component" value="Unassembled WGS sequence"/>
</dbReference>
<feature type="non-terminal residue" evidence="1">
    <location>
        <position position="183"/>
    </location>
</feature>
<evidence type="ECO:0000313" key="1">
    <source>
        <dbReference type="EMBL" id="OPL20722.1"/>
    </source>
</evidence>
<gene>
    <name evidence="1" type="ORF">AM593_03022</name>
</gene>
<keyword evidence="2" id="KW-1185">Reference proteome</keyword>
<dbReference type="AlphaFoldDB" id="A0A409V710"/>
<organism evidence="1 2">
    <name type="scientific">Mytilus galloprovincialis</name>
    <name type="common">Mediterranean mussel</name>
    <dbReference type="NCBI Taxonomy" id="29158"/>
    <lineage>
        <taxon>Eukaryota</taxon>
        <taxon>Metazoa</taxon>
        <taxon>Spiralia</taxon>
        <taxon>Lophotrochozoa</taxon>
        <taxon>Mollusca</taxon>
        <taxon>Bivalvia</taxon>
        <taxon>Autobranchia</taxon>
        <taxon>Pteriomorphia</taxon>
        <taxon>Mytilida</taxon>
        <taxon>Mytiloidea</taxon>
        <taxon>Mytilidae</taxon>
        <taxon>Mytilinae</taxon>
        <taxon>Mytilus</taxon>
    </lineage>
</organism>
<sequence length="183" mass="20671">IWEVKLDYEEDVLFPLNDLTGNKNVTLICKTNAKYVCTKCRKVWYGGPDFLLLSLDGFPSKYVSKYLPFVGKNGFEITIRNFSTGDLNQDYICSIGEYACKRNLTTNLFDKHLLDRGVPGDDTNSKFSKADTIAMAGLFSGSTRSVPEPSYDSQNVPNNEDKNLFITPVAYDEHKQKENDVLI</sequence>
<name>A0A409V710_MYTGA</name>
<evidence type="ECO:0000313" key="2">
    <source>
        <dbReference type="Proteomes" id="UP000266721"/>
    </source>
</evidence>
<feature type="non-terminal residue" evidence="1">
    <location>
        <position position="1"/>
    </location>
</feature>
<accession>A0A409V710</accession>